<accession>A0A3B1E7C7</accession>
<dbReference type="InterPro" id="IPR024951">
    <property type="entry name" value="Sulfurylase_cat_dom"/>
</dbReference>
<proteinExistence type="predicted"/>
<dbReference type="AlphaFoldDB" id="A0A3B1E7C7"/>
<sequence length="393" mass="45112">MANRQLHIDKEAVATLGLLKDGLLYPATTLMNEEESKNVNETKKYNNITYPFPFILAPKGKRNEEILRTIKHLEELDLVCDKKKCGKIRANGVFRIDRQKRVESIFGTRNTENDGVKNTYRRLGHYAIYGDFDIIFEDTKKYKHLILQAIQTTNAHKISSIIISAKPFHRVHERLIRTALVQCDLLILFITKPYIEDEFLTYQTRKKTLEFFCNNYLPKDKVIIIPLDNTYIFGGFNQLILNAIVAKNFGCDTLVIGQNHAGLGAFYYQGVLASIVDNIKDIGIKIDIMSEFVYCKQCGTLVSTNACPHGRNYHINYNASSIMSLLEMGIIPPAILMRKDISSLILCDLFPQRNKKLQEIQQRLLLTSSLLDDFESKDFYENLMDLYQTSSLT</sequence>
<evidence type="ECO:0000313" key="4">
    <source>
        <dbReference type="EMBL" id="VAY87596.1"/>
    </source>
</evidence>
<dbReference type="EC" id="2.7.7.4" evidence="4"/>
<dbReference type="Gene3D" id="3.40.50.620">
    <property type="entry name" value="HUPs"/>
    <property type="match status" value="1"/>
</dbReference>
<evidence type="ECO:0000259" key="2">
    <source>
        <dbReference type="Pfam" id="PF01747"/>
    </source>
</evidence>
<name>A0A3B1E7C7_9ZZZZ</name>
<dbReference type="InterPro" id="IPR015947">
    <property type="entry name" value="PUA-like_sf"/>
</dbReference>
<dbReference type="Gene3D" id="3.10.400.10">
    <property type="entry name" value="Sulfate adenylyltransferase"/>
    <property type="match status" value="1"/>
</dbReference>
<keyword evidence="4" id="KW-0808">Transferase</keyword>
<protein>
    <submittedName>
        <fullName evidence="4">Sulfate adenylyltransferase, dissimilatory-type</fullName>
        <ecNumber evidence="4">2.7.7.4</ecNumber>
    </submittedName>
</protein>
<dbReference type="EMBL" id="UOYO01000026">
    <property type="protein sequence ID" value="VAY87596.1"/>
    <property type="molecule type" value="Genomic_DNA"/>
</dbReference>
<evidence type="ECO:0000259" key="3">
    <source>
        <dbReference type="Pfam" id="PF14306"/>
    </source>
</evidence>
<feature type="domain" description="ATP-sulfurylase PUA-like" evidence="3">
    <location>
        <begin position="5"/>
        <end position="135"/>
    </location>
</feature>
<keyword evidence="4" id="KW-0548">Nucleotidyltransferase</keyword>
<dbReference type="SUPFAM" id="SSF88697">
    <property type="entry name" value="PUA domain-like"/>
    <property type="match status" value="1"/>
</dbReference>
<evidence type="ECO:0000256" key="1">
    <source>
        <dbReference type="ARBA" id="ARBA00005048"/>
    </source>
</evidence>
<dbReference type="PANTHER" id="PTHR43509">
    <property type="match status" value="1"/>
</dbReference>
<comment type="pathway">
    <text evidence="1">Sulfur metabolism; hydrogen sulfide biosynthesis; sulfite from sulfate: step 1/3.</text>
</comment>
<gene>
    <name evidence="4" type="ORF">MNB_ARC-1_489</name>
</gene>
<dbReference type="GO" id="GO:0004781">
    <property type="term" value="F:sulfate adenylyltransferase (ATP) activity"/>
    <property type="evidence" value="ECO:0007669"/>
    <property type="project" value="UniProtKB-EC"/>
</dbReference>
<dbReference type="PANTHER" id="PTHR43509:SF1">
    <property type="entry name" value="SULFATE ADENYLYLTRANSFERASE"/>
    <property type="match status" value="1"/>
</dbReference>
<dbReference type="InterPro" id="IPR014729">
    <property type="entry name" value="Rossmann-like_a/b/a_fold"/>
</dbReference>
<dbReference type="Pfam" id="PF14306">
    <property type="entry name" value="PUA_2"/>
    <property type="match status" value="1"/>
</dbReference>
<feature type="domain" description="Sulphate adenylyltransferase catalytic" evidence="2">
    <location>
        <begin position="148"/>
        <end position="345"/>
    </location>
</feature>
<dbReference type="Pfam" id="PF01747">
    <property type="entry name" value="ATP-sulfurylase"/>
    <property type="match status" value="1"/>
</dbReference>
<dbReference type="InterPro" id="IPR025980">
    <property type="entry name" value="ATP-Sase_PUA-like_dom"/>
</dbReference>
<reference evidence="4" key="1">
    <citation type="submission" date="2018-10" db="EMBL/GenBank/DDBJ databases">
        <authorList>
            <person name="Aoki K."/>
        </authorList>
    </citation>
    <scope>NUCLEOTIDE SEQUENCE</scope>
</reference>
<dbReference type="SUPFAM" id="SSF52374">
    <property type="entry name" value="Nucleotidylyl transferase"/>
    <property type="match status" value="1"/>
</dbReference>
<organism evidence="4">
    <name type="scientific">hydrothermal vent metagenome</name>
    <dbReference type="NCBI Taxonomy" id="652676"/>
    <lineage>
        <taxon>unclassified sequences</taxon>
        <taxon>metagenomes</taxon>
        <taxon>ecological metagenomes</taxon>
    </lineage>
</organism>